<comment type="caution">
    <text evidence="2">The sequence shown here is derived from an EMBL/GenBank/DDBJ whole genome shotgun (WGS) entry which is preliminary data.</text>
</comment>
<dbReference type="Pfam" id="PF01797">
    <property type="entry name" value="Y1_Tnp"/>
    <property type="match status" value="1"/>
</dbReference>
<sequence>MRKSYKASGESVTAFSRLTVHLVCVTKYHRKVFDAETLEWLQGHLTKVCGTMDCELLACGGEADHLHATVEYPPKVLVSGLVNALKGTSSRLLRKEWPDIARRYVYGVLWSPSYFAVSTGGDIGALRWHPAGARSCPGLSLETSPSTA</sequence>
<dbReference type="InterPro" id="IPR036515">
    <property type="entry name" value="Transposase_17_sf"/>
</dbReference>
<name>A0ABT9EA95_9PROT</name>
<dbReference type="SUPFAM" id="SSF143422">
    <property type="entry name" value="Transposase IS200-like"/>
    <property type="match status" value="1"/>
</dbReference>
<proteinExistence type="predicted"/>
<evidence type="ECO:0000259" key="1">
    <source>
        <dbReference type="SMART" id="SM01321"/>
    </source>
</evidence>
<dbReference type="SMART" id="SM01321">
    <property type="entry name" value="Y1_Tnp"/>
    <property type="match status" value="1"/>
</dbReference>
<evidence type="ECO:0000313" key="3">
    <source>
        <dbReference type="Proteomes" id="UP001243009"/>
    </source>
</evidence>
<evidence type="ECO:0000313" key="2">
    <source>
        <dbReference type="EMBL" id="MDO9713128.1"/>
    </source>
</evidence>
<reference evidence="2 3" key="1">
    <citation type="submission" date="2023-08" db="EMBL/GenBank/DDBJ databases">
        <title>The draft genome sequence of Paracraurococcus sp. LOR1-02.</title>
        <authorList>
            <person name="Kingkaew E."/>
            <person name="Tanasupawat S."/>
        </authorList>
    </citation>
    <scope>NUCLEOTIDE SEQUENCE [LARGE SCALE GENOMIC DNA]</scope>
    <source>
        <strain evidence="2 3">LOR1-02</strain>
    </source>
</reference>
<protein>
    <submittedName>
        <fullName evidence="2">IS200/IS605 family transposase</fullName>
    </submittedName>
</protein>
<dbReference type="Gene3D" id="3.30.70.1290">
    <property type="entry name" value="Transposase IS200-like"/>
    <property type="match status" value="1"/>
</dbReference>
<feature type="domain" description="Transposase IS200-like" evidence="1">
    <location>
        <begin position="15"/>
        <end position="129"/>
    </location>
</feature>
<gene>
    <name evidence="2" type="primary">tnpA</name>
    <name evidence="2" type="ORF">Q7A36_32670</name>
</gene>
<keyword evidence="3" id="KW-1185">Reference proteome</keyword>
<dbReference type="PANTHER" id="PTHR33360">
    <property type="entry name" value="TRANSPOSASE FOR INSERTION SEQUENCE ELEMENT IS200"/>
    <property type="match status" value="1"/>
</dbReference>
<dbReference type="NCBIfam" id="NF033573">
    <property type="entry name" value="transpos_IS200"/>
    <property type="match status" value="1"/>
</dbReference>
<dbReference type="Proteomes" id="UP001243009">
    <property type="component" value="Unassembled WGS sequence"/>
</dbReference>
<dbReference type="EMBL" id="JAUTWS010000072">
    <property type="protein sequence ID" value="MDO9713128.1"/>
    <property type="molecule type" value="Genomic_DNA"/>
</dbReference>
<dbReference type="InterPro" id="IPR002686">
    <property type="entry name" value="Transposase_17"/>
</dbReference>
<accession>A0ABT9EA95</accession>
<dbReference type="PANTHER" id="PTHR33360:SF2">
    <property type="entry name" value="TRANSPOSASE FOR INSERTION SEQUENCE ELEMENT IS200"/>
    <property type="match status" value="1"/>
</dbReference>
<organism evidence="2 3">
    <name type="scientific">Paracraurococcus lichenis</name>
    <dbReference type="NCBI Taxonomy" id="3064888"/>
    <lineage>
        <taxon>Bacteria</taxon>
        <taxon>Pseudomonadati</taxon>
        <taxon>Pseudomonadota</taxon>
        <taxon>Alphaproteobacteria</taxon>
        <taxon>Acetobacterales</taxon>
        <taxon>Roseomonadaceae</taxon>
        <taxon>Paracraurococcus</taxon>
    </lineage>
</organism>